<gene>
    <name evidence="1" type="ORF">HMPREF0083_01025</name>
</gene>
<dbReference type="EMBL" id="AWSJ01000064">
    <property type="protein sequence ID" value="ERI10913.1"/>
    <property type="molecule type" value="Genomic_DNA"/>
</dbReference>
<evidence type="ECO:0000313" key="1">
    <source>
        <dbReference type="EMBL" id="ERI10913.1"/>
    </source>
</evidence>
<comment type="caution">
    <text evidence="1">The sequence shown here is derived from an EMBL/GenBank/DDBJ whole genome shotgun (WGS) entry which is preliminary data.</text>
</comment>
<dbReference type="AlphaFoldDB" id="U1X8N8"/>
<dbReference type="Pfam" id="PF17356">
    <property type="entry name" value="PBSX_XtrA"/>
    <property type="match status" value="1"/>
</dbReference>
<dbReference type="eggNOG" id="ENOG5033FTW">
    <property type="taxonomic scope" value="Bacteria"/>
</dbReference>
<dbReference type="GeneID" id="92841261"/>
<dbReference type="InterPro" id="IPR035530">
    <property type="entry name" value="PBSX_XtrA"/>
</dbReference>
<dbReference type="HOGENOM" id="CLU_199634_1_0_9"/>
<organism evidence="1 2">
    <name type="scientific">Aneurinibacillus aneurinilyticus ATCC 12856</name>
    <dbReference type="NCBI Taxonomy" id="649747"/>
    <lineage>
        <taxon>Bacteria</taxon>
        <taxon>Bacillati</taxon>
        <taxon>Bacillota</taxon>
        <taxon>Bacilli</taxon>
        <taxon>Bacillales</taxon>
        <taxon>Paenibacillaceae</taxon>
        <taxon>Aneurinibacillus group</taxon>
        <taxon>Aneurinibacillus</taxon>
    </lineage>
</organism>
<accession>U1X8N8</accession>
<sequence>MKSIELTPDISTMKVEVPVTNEAYMVLICEGKAKLIKLPENGETRIVMHQKKIKRHLNTEGEEF</sequence>
<keyword evidence="2" id="KW-1185">Reference proteome</keyword>
<proteinExistence type="predicted"/>
<reference evidence="1 2" key="1">
    <citation type="submission" date="2013-08" db="EMBL/GenBank/DDBJ databases">
        <authorList>
            <person name="Weinstock G."/>
            <person name="Sodergren E."/>
            <person name="Wylie T."/>
            <person name="Fulton L."/>
            <person name="Fulton R."/>
            <person name="Fronick C."/>
            <person name="O'Laughlin M."/>
            <person name="Godfrey J."/>
            <person name="Miner T."/>
            <person name="Herter B."/>
            <person name="Appelbaum E."/>
            <person name="Cordes M."/>
            <person name="Lek S."/>
            <person name="Wollam A."/>
            <person name="Pepin K.H."/>
            <person name="Palsikar V.B."/>
            <person name="Mitreva M."/>
            <person name="Wilson R.K."/>
        </authorList>
    </citation>
    <scope>NUCLEOTIDE SEQUENCE [LARGE SCALE GENOMIC DNA]</scope>
    <source>
        <strain evidence="1 2">ATCC 12856</strain>
    </source>
</reference>
<protein>
    <submittedName>
        <fullName evidence="1">Uncharacterized protein</fullName>
    </submittedName>
</protein>
<dbReference type="STRING" id="649747.HMPREF0083_01025"/>
<dbReference type="Proteomes" id="UP000016511">
    <property type="component" value="Unassembled WGS sequence"/>
</dbReference>
<evidence type="ECO:0000313" key="2">
    <source>
        <dbReference type="Proteomes" id="UP000016511"/>
    </source>
</evidence>
<dbReference type="PATRIC" id="fig|649747.3.peg.931"/>
<dbReference type="RefSeq" id="WP_021624191.1">
    <property type="nucleotide sequence ID" value="NZ_KE952895.1"/>
</dbReference>
<name>U1X8N8_ANEAE</name>